<sequence length="311" mass="34287">MPKLHRENGLLPMFAELHAEERGDRLGVEVTFAIDPSIEKLAAAFYMDGSDSMRQAGNYGRGGGLFGFNFGKQRNPVQDAMHIMVPYMTQKDADGVCRVAYWATGKQGKDLEVIGELNAEVAATFEFRGPETFGGGTYLLPAVRDFVAYIQELRQKSDVRAAIAAIVTDGQLHDFDDLIAYTQELARAIMNNDFPRTNIVLVGVGSEIDEEQLEQLEEATPAEYTGRDIWCHAEAATVDDLPELVAHLLDANIPAFWGGALLKDEQGKIIQAWEDLVPAVIEFELSATARSFTLQVGSERYTQSLEGLGEH</sequence>
<feature type="domain" description="VWFA" evidence="1">
    <location>
        <begin position="42"/>
        <end position="248"/>
    </location>
</feature>
<dbReference type="Gene3D" id="3.40.50.410">
    <property type="entry name" value="von Willebrand factor, type A domain"/>
    <property type="match status" value="1"/>
</dbReference>
<dbReference type="AlphaFoldDB" id="A0A0P9HIG0"/>
<protein>
    <recommendedName>
        <fullName evidence="1">VWFA domain-containing protein</fullName>
    </recommendedName>
</protein>
<evidence type="ECO:0000313" key="3">
    <source>
        <dbReference type="Proteomes" id="UP000050509"/>
    </source>
</evidence>
<reference evidence="2 3" key="1">
    <citation type="submission" date="2015-09" db="EMBL/GenBank/DDBJ databases">
        <title>Draft genome sequence of Kouleothrix aurantiaca JCM 19913.</title>
        <authorList>
            <person name="Hemp J."/>
        </authorList>
    </citation>
    <scope>NUCLEOTIDE SEQUENCE [LARGE SCALE GENOMIC DNA]</scope>
    <source>
        <strain evidence="2 3">COM-B</strain>
    </source>
</reference>
<evidence type="ECO:0000313" key="2">
    <source>
        <dbReference type="EMBL" id="KPV54632.1"/>
    </source>
</evidence>
<dbReference type="InterPro" id="IPR036465">
    <property type="entry name" value="vWFA_dom_sf"/>
</dbReference>
<comment type="caution">
    <text evidence="2">The sequence shown here is derived from an EMBL/GenBank/DDBJ whole genome shotgun (WGS) entry which is preliminary data.</text>
</comment>
<name>A0A0P9HIG0_9CHLR</name>
<dbReference type="EMBL" id="LJCR01000029">
    <property type="protein sequence ID" value="KPV54632.1"/>
    <property type="molecule type" value="Genomic_DNA"/>
</dbReference>
<dbReference type="PROSITE" id="PS50234">
    <property type="entry name" value="VWFA"/>
    <property type="match status" value="1"/>
</dbReference>
<dbReference type="SUPFAM" id="SSF53300">
    <property type="entry name" value="vWA-like"/>
    <property type="match status" value="1"/>
</dbReference>
<evidence type="ECO:0000259" key="1">
    <source>
        <dbReference type="PROSITE" id="PS50234"/>
    </source>
</evidence>
<gene>
    <name evidence="2" type="ORF">SE17_02545</name>
</gene>
<dbReference type="InterPro" id="IPR002035">
    <property type="entry name" value="VWF_A"/>
</dbReference>
<keyword evidence="3" id="KW-1185">Reference proteome</keyword>
<organism evidence="2 3">
    <name type="scientific">Kouleothrix aurantiaca</name>
    <dbReference type="NCBI Taxonomy" id="186479"/>
    <lineage>
        <taxon>Bacteria</taxon>
        <taxon>Bacillati</taxon>
        <taxon>Chloroflexota</taxon>
        <taxon>Chloroflexia</taxon>
        <taxon>Chloroflexales</taxon>
        <taxon>Roseiflexineae</taxon>
        <taxon>Roseiflexaceae</taxon>
        <taxon>Kouleothrix</taxon>
    </lineage>
</organism>
<accession>A0A0P9HIG0</accession>
<dbReference type="Proteomes" id="UP000050509">
    <property type="component" value="Unassembled WGS sequence"/>
</dbReference>
<proteinExistence type="predicted"/>